<reference evidence="2 3" key="1">
    <citation type="journal article" date="2012" name="Plant Cell">
        <title>Genome comparison of barley and maize smut fungi reveals targeted loss of RNA silencing components and species-specific presence of transposable elements.</title>
        <authorList>
            <person name="Laurie J.D."/>
            <person name="Ali S."/>
            <person name="Linning R."/>
            <person name="Mannhaupt G."/>
            <person name="Wong P."/>
            <person name="Gueldener U."/>
            <person name="Muensterkoetter M."/>
            <person name="Moore R."/>
            <person name="Kahmann R."/>
            <person name="Bakkeren G."/>
            <person name="Schirawski J."/>
        </authorList>
    </citation>
    <scope>NUCLEOTIDE SEQUENCE [LARGE SCALE GENOMIC DNA]</scope>
    <source>
        <strain evidence="3">Uh4875-4</strain>
    </source>
</reference>
<dbReference type="HOGENOM" id="CLU_181700_0_0_1"/>
<evidence type="ECO:0000313" key="2">
    <source>
        <dbReference type="EMBL" id="CCF49729.1"/>
    </source>
</evidence>
<dbReference type="OMA" id="MHAGANE"/>
<evidence type="ECO:0000256" key="1">
    <source>
        <dbReference type="SAM" id="MobiDB-lite"/>
    </source>
</evidence>
<sequence>MKADPKEPVNVVPSPEAGRYEVNTGDRGGDVIRKETQAHVSVPSHTNKPHMHAGANETHKKVHSSQSGPDKPDV</sequence>
<gene>
    <name evidence="2" type="ORF">UHOR_08076</name>
</gene>
<dbReference type="Proteomes" id="UP000006174">
    <property type="component" value="Unassembled WGS sequence"/>
</dbReference>
<protein>
    <submittedName>
        <fullName evidence="2">Uncharacterized protein</fullName>
    </submittedName>
</protein>
<feature type="region of interest" description="Disordered" evidence="1">
    <location>
        <begin position="1"/>
        <end position="74"/>
    </location>
</feature>
<dbReference type="EMBL" id="CAGI01000148">
    <property type="protein sequence ID" value="CCF49729.1"/>
    <property type="molecule type" value="Genomic_DNA"/>
</dbReference>
<name>I2FS36_USTHO</name>
<comment type="caution">
    <text evidence="2">The sequence shown here is derived from an EMBL/GenBank/DDBJ whole genome shotgun (WGS) entry which is preliminary data.</text>
</comment>
<keyword evidence="3" id="KW-1185">Reference proteome</keyword>
<feature type="compositionally biased region" description="Basic and acidic residues" evidence="1">
    <location>
        <begin position="27"/>
        <end position="37"/>
    </location>
</feature>
<accession>I2FS36</accession>
<evidence type="ECO:0000313" key="3">
    <source>
        <dbReference type="Proteomes" id="UP000006174"/>
    </source>
</evidence>
<proteinExistence type="predicted"/>
<dbReference type="AlphaFoldDB" id="I2FS36"/>
<organism evidence="2 3">
    <name type="scientific">Ustilago hordei</name>
    <name type="common">Barley covered smut fungus</name>
    <dbReference type="NCBI Taxonomy" id="120017"/>
    <lineage>
        <taxon>Eukaryota</taxon>
        <taxon>Fungi</taxon>
        <taxon>Dikarya</taxon>
        <taxon>Basidiomycota</taxon>
        <taxon>Ustilaginomycotina</taxon>
        <taxon>Ustilaginomycetes</taxon>
        <taxon>Ustilaginales</taxon>
        <taxon>Ustilaginaceae</taxon>
        <taxon>Ustilago</taxon>
    </lineage>
</organism>
<dbReference type="OrthoDB" id="3355804at2759"/>